<organism evidence="7 8">
    <name type="scientific">Caldanaerovirga acetigignens</name>
    <dbReference type="NCBI Taxonomy" id="447595"/>
    <lineage>
        <taxon>Bacteria</taxon>
        <taxon>Bacillati</taxon>
        <taxon>Bacillota</taxon>
        <taxon>Clostridia</taxon>
        <taxon>Thermosediminibacterales</taxon>
        <taxon>Thermosediminibacteraceae</taxon>
        <taxon>Caldanaerovirga</taxon>
    </lineage>
</organism>
<dbReference type="PANTHER" id="PTHR30569">
    <property type="entry name" value="CYTOSINE TRANSPORTER CODB"/>
    <property type="match status" value="1"/>
</dbReference>
<evidence type="ECO:0000256" key="6">
    <source>
        <dbReference type="SAM" id="Phobius"/>
    </source>
</evidence>
<dbReference type="EMBL" id="FRCR01000018">
    <property type="protein sequence ID" value="SHM86726.1"/>
    <property type="molecule type" value="Genomic_DNA"/>
</dbReference>
<dbReference type="STRING" id="447595.SAMN05660826_02201"/>
<dbReference type="Proteomes" id="UP000184375">
    <property type="component" value="Unassembled WGS sequence"/>
</dbReference>
<dbReference type="GO" id="GO:0015209">
    <property type="term" value="F:cytosine transmembrane transporter activity"/>
    <property type="evidence" value="ECO:0007669"/>
    <property type="project" value="InterPro"/>
</dbReference>
<keyword evidence="8" id="KW-1185">Reference proteome</keyword>
<evidence type="ECO:0000313" key="7">
    <source>
        <dbReference type="EMBL" id="SHM86726.1"/>
    </source>
</evidence>
<dbReference type="OrthoDB" id="9787279at2"/>
<feature type="transmembrane region" description="Helical" evidence="6">
    <location>
        <begin position="160"/>
        <end position="181"/>
    </location>
</feature>
<protein>
    <submittedName>
        <fullName evidence="7">Permease for cytosine/purines, uracil, thiamine, allantoin</fullName>
    </submittedName>
</protein>
<name>A0A1M7M7T2_9FIRM</name>
<dbReference type="GO" id="GO:0005886">
    <property type="term" value="C:plasma membrane"/>
    <property type="evidence" value="ECO:0007669"/>
    <property type="project" value="TreeGrafter"/>
</dbReference>
<sequence>MVPAGVVVVGFMLFIMGAVMGVGRGTYDIVALMQQLGFGWWGFLILWLAQWTSQLVNDYSMGLALCNMLNMKTNRHRKYLTAIGTVVALVVALMGILNKFQDFLYLTALSYPAIGSILLADYVFIHDKTWEDRKGWNWVATIAMIVGIAVGYYTQYVRPWGIPAVQSYLVSGILYYVLMYLKTCVMPDQFTPLKWRKAKKIEGIRGL</sequence>
<gene>
    <name evidence="7" type="ORF">SAMN05660826_02201</name>
</gene>
<comment type="subcellular location">
    <subcellularLocation>
        <location evidence="1">Membrane</location>
        <topology evidence="1">Multi-pass membrane protein</topology>
    </subcellularLocation>
</comment>
<dbReference type="InterPro" id="IPR030191">
    <property type="entry name" value="CodB"/>
</dbReference>
<dbReference type="AlphaFoldDB" id="A0A1M7M7T2"/>
<dbReference type="InterPro" id="IPR001248">
    <property type="entry name" value="Pur-cyt_permease"/>
</dbReference>
<evidence type="ECO:0000313" key="8">
    <source>
        <dbReference type="Proteomes" id="UP000184375"/>
    </source>
</evidence>
<accession>A0A1M7M7T2</accession>
<keyword evidence="5 6" id="KW-0472">Membrane</keyword>
<dbReference type="PANTHER" id="PTHR30569:SF0">
    <property type="entry name" value="CYTOSINE PERMEASE"/>
    <property type="match status" value="1"/>
</dbReference>
<feature type="transmembrane region" description="Helical" evidence="6">
    <location>
        <begin position="5"/>
        <end position="23"/>
    </location>
</feature>
<dbReference type="Gene3D" id="1.10.4160.10">
    <property type="entry name" value="Hydantoin permease"/>
    <property type="match status" value="1"/>
</dbReference>
<feature type="transmembrane region" description="Helical" evidence="6">
    <location>
        <begin position="79"/>
        <end position="97"/>
    </location>
</feature>
<feature type="transmembrane region" description="Helical" evidence="6">
    <location>
        <begin position="136"/>
        <end position="154"/>
    </location>
</feature>
<feature type="transmembrane region" description="Helical" evidence="6">
    <location>
        <begin position="103"/>
        <end position="124"/>
    </location>
</feature>
<evidence type="ECO:0000256" key="3">
    <source>
        <dbReference type="ARBA" id="ARBA00022692"/>
    </source>
</evidence>
<dbReference type="RefSeq" id="WP_073258404.1">
    <property type="nucleotide sequence ID" value="NZ_FRCR01000018.1"/>
</dbReference>
<proteinExistence type="inferred from homology"/>
<evidence type="ECO:0000256" key="2">
    <source>
        <dbReference type="ARBA" id="ARBA00008974"/>
    </source>
</evidence>
<evidence type="ECO:0000256" key="4">
    <source>
        <dbReference type="ARBA" id="ARBA00022989"/>
    </source>
</evidence>
<evidence type="ECO:0000256" key="5">
    <source>
        <dbReference type="ARBA" id="ARBA00023136"/>
    </source>
</evidence>
<keyword evidence="4 6" id="KW-1133">Transmembrane helix</keyword>
<dbReference type="Pfam" id="PF02133">
    <property type="entry name" value="Transp_cyt_pur"/>
    <property type="match status" value="1"/>
</dbReference>
<keyword evidence="3 6" id="KW-0812">Transmembrane</keyword>
<evidence type="ECO:0000256" key="1">
    <source>
        <dbReference type="ARBA" id="ARBA00004141"/>
    </source>
</evidence>
<reference evidence="8" key="1">
    <citation type="submission" date="2016-11" db="EMBL/GenBank/DDBJ databases">
        <authorList>
            <person name="Varghese N."/>
            <person name="Submissions S."/>
        </authorList>
    </citation>
    <scope>NUCLEOTIDE SEQUENCE [LARGE SCALE GENOMIC DNA]</scope>
    <source>
        <strain evidence="8">DSM 18802</strain>
    </source>
</reference>
<comment type="similarity">
    <text evidence="2">Belongs to the purine-cytosine permease (2.A.39) family.</text>
</comment>
<feature type="transmembrane region" description="Helical" evidence="6">
    <location>
        <begin position="29"/>
        <end position="49"/>
    </location>
</feature>